<dbReference type="FunFam" id="1.25.40.10:FF:000380">
    <property type="entry name" value="Pentatricopeptide repeat-containing protein, chloroplastic"/>
    <property type="match status" value="1"/>
</dbReference>
<sequence length="1543" mass="171194">MEKLAIPCQTKPPISVPASIIKTKPLKFSSKPTQTTIFFTQKSSSKSNDDHLSYLCRHGLLREAISAIDSMSRHGSKLSTNTYINLLQTCIDADSIEVGRELHVRLCLVDQVNPFVETKLVSMYAKCGFLKDARKVFDEMPERNLYTWSAMIGAYSREQRWKEVVELFFLMMGDGVLPDAFLFPRILQACGNCEDLETLKLMHSVVIRCGLSCSMRVSNSILTALVKCGNLSLARKFFENMDERDEVSWNAIIAGYCRKGHGDEARTLLDTMNDQGFKPGLVTCNILIASYSQLGKCNLVIELKKKMESMGITPDVYTWTSMISGFAQSSRINLALDFFKEMILAGVEPNAVTITSVTSACASLKSLQKGLEIHCLAIKMGIAHQVLVGNSLIDMYSKCGKLEAAHHVFDTILEKDIYTWNSMIGGYCQGGYCGKAYELFMRLRESNVMPNVVTWNVMISGCIHNGDEDQAMNLFQMMENDEEVNPNTASWNSLIAGYHRLGEKNKALAIFRQMQSLNFNPNSVTILSILPVCANVMAEKKIKEIHGCVLRRNLESELPVANSLIDTYAKSGNIQYSRNIFDGMSSKDIITWNSIIAGYILHGCSDAAFHLFDQMKRFGIRPNRGTLASIIYACGIAGMVDRGRHVFSSITEEHQILPTLDHYSAMVDLYGRSGRLTDAIEFIENMPTEPDVSIWTSLLTASRFHGNLHLAVRAAEHLLELEPDNHVIYRLLIQAYALYGKSEQALKVRKLGRESAMKKCTAQCWVEVGNKVYFFVNGDHSKVDVLNTWIKGIVGKVKKFNNHHQLSIDDEPKEEKIGGFHCEKFAFAFGLIGSSHKPKRIKIVKNLRICGDCHQMAKYVSEAHGCEIYLSDSKCLHHFKNGCCSCGDYCIILIAFRHYMLVWVHSLLIPHRPWHTAIVLHRHRSSRKSLLSLLVLSFVSVTTMNSDGSRKIKPISAGPFGGTGGNYWDDGVFSTIRQLVICHGAGIDSIKIQYDVKGSSIWSDKHGGNGGTKTDTVKLDFPDEYLTMIRGHYGSFVSFDKVYVRSLTFMSNKRKFGPYGVELGTIFSFPATEGKIVGFHGRSGLYLDAIGVYLKPMPIQTPSKGMIQSPNYVACKAESEGYSIIQGSVGQNYDIVLALRQKDEFKKPLPNTISKQVSSSSSSESSDDESTDKRPVKKGPSKVENAVPCGPWGGSGGTTFDDGHYSGIREINVSRNVGIVYIKVLYAWDEESIWGTRAGGKGGFKHDKVVFDYPYEILTHVTGHYGPVMYMGPNVIKSLTFHTTKAKYGPFGEALGTPFSTNVKEGKIVGFHGRKGLFLDALGVHLVEGKVTPASRPPSSEIVPAARPPLLGNELVPWTKKVAPSKGGALEEITRGVVKEPAPCGPGPWGGDGGKPWDDGVFSGIKQIYLTRSLEAFCSIQIEYDRNKQSVWSVKHGGNSGTSIHRVKLDYPHEVLTCISGYYGYVGKGERQQVIKSLTFYTSRGKFGPFGEEIGNFFTSTTTEGKVVGFHGRSSLYLDAIGVHMQHWLGGQRASKSSMFKLF</sequence>
<dbReference type="InterPro" id="IPR002885">
    <property type="entry name" value="PPR_rpt"/>
</dbReference>
<evidence type="ECO:0000259" key="7">
    <source>
        <dbReference type="PROSITE" id="PS51752"/>
    </source>
</evidence>
<evidence type="ECO:0000256" key="6">
    <source>
        <dbReference type="SAM" id="MobiDB-lite"/>
    </source>
</evidence>
<feature type="domain" description="Jacalin-type lectin" evidence="7">
    <location>
        <begin position="1383"/>
        <end position="1527"/>
    </location>
</feature>
<dbReference type="SUPFAM" id="SSF51101">
    <property type="entry name" value="Mannose-binding lectins"/>
    <property type="match status" value="3"/>
</dbReference>
<comment type="similarity">
    <text evidence="1">Belongs to the jacalin lectin family.</text>
</comment>
<dbReference type="GO" id="GO:0008270">
    <property type="term" value="F:zinc ion binding"/>
    <property type="evidence" value="ECO:0007669"/>
    <property type="project" value="InterPro"/>
</dbReference>
<evidence type="ECO:0000256" key="4">
    <source>
        <dbReference type="ARBA" id="ARBA00022737"/>
    </source>
</evidence>
<keyword evidence="3" id="KW-0430">Lectin</keyword>
<dbReference type="RefSeq" id="XP_022962565.1">
    <property type="nucleotide sequence ID" value="XM_023106797.1"/>
</dbReference>
<dbReference type="Gene3D" id="1.25.40.10">
    <property type="entry name" value="Tetratricopeptide repeat domain"/>
    <property type="match status" value="6"/>
</dbReference>
<dbReference type="PANTHER" id="PTHR47926:SF369">
    <property type="entry name" value="DYW DOMAIN-CONTAINING PROTEIN"/>
    <property type="match status" value="1"/>
</dbReference>
<evidence type="ECO:0000256" key="3">
    <source>
        <dbReference type="ARBA" id="ARBA00022734"/>
    </source>
</evidence>
<evidence type="ECO:0000256" key="5">
    <source>
        <dbReference type="PROSITE-ProRule" id="PRU00708"/>
    </source>
</evidence>
<dbReference type="PROSITE" id="PS51375">
    <property type="entry name" value="PPR"/>
    <property type="match status" value="9"/>
</dbReference>
<dbReference type="PANTHER" id="PTHR47926">
    <property type="entry name" value="PENTATRICOPEPTIDE REPEAT-CONTAINING PROTEIN"/>
    <property type="match status" value="1"/>
</dbReference>
<dbReference type="InterPro" id="IPR036404">
    <property type="entry name" value="Jacalin-like_lectin_dom_sf"/>
</dbReference>
<dbReference type="GO" id="GO:0009451">
    <property type="term" value="P:RNA modification"/>
    <property type="evidence" value="ECO:0007669"/>
    <property type="project" value="InterPro"/>
</dbReference>
<dbReference type="KEGG" id="cmos:111462963"/>
<dbReference type="FunFam" id="2.100.10.30:FF:000001">
    <property type="entry name" value="Jacalin-related lectin 33"/>
    <property type="match status" value="3"/>
</dbReference>
<protein>
    <submittedName>
        <fullName evidence="9">Pentatricopeptide repeat-containing protein At1g19720</fullName>
    </submittedName>
</protein>
<dbReference type="Gene3D" id="2.100.10.30">
    <property type="entry name" value="Jacalin-like lectin domain"/>
    <property type="match status" value="3"/>
</dbReference>
<gene>
    <name evidence="9" type="primary">LOC111462963</name>
</gene>
<feature type="repeat" description="PPR" evidence="5">
    <location>
        <begin position="416"/>
        <end position="450"/>
    </location>
</feature>
<dbReference type="InterPro" id="IPR046960">
    <property type="entry name" value="PPR_At4g14850-like_plant"/>
</dbReference>
<feature type="repeat" description="PPR" evidence="5">
    <location>
        <begin position="113"/>
        <end position="143"/>
    </location>
</feature>
<accession>A0A6J1HFG7</accession>
<feature type="repeat" description="PPR" evidence="5">
    <location>
        <begin position="588"/>
        <end position="622"/>
    </location>
</feature>
<dbReference type="InterPro" id="IPR011990">
    <property type="entry name" value="TPR-like_helical_dom_sf"/>
</dbReference>
<dbReference type="InterPro" id="IPR033734">
    <property type="entry name" value="Jacalin-like_lectin_dom_plant"/>
</dbReference>
<dbReference type="CDD" id="cd09612">
    <property type="entry name" value="Jacalin"/>
    <property type="match status" value="3"/>
</dbReference>
<dbReference type="FunFam" id="1.25.40.10:FF:000158">
    <property type="entry name" value="pentatricopeptide repeat-containing protein At2g33680"/>
    <property type="match status" value="1"/>
</dbReference>
<dbReference type="FunFam" id="1.25.40.10:FF:000393">
    <property type="entry name" value="Pentatricopeptide repeat-containing protein At1g20230"/>
    <property type="match status" value="1"/>
</dbReference>
<organism evidence="8 9">
    <name type="scientific">Cucurbita moschata</name>
    <name type="common">Winter crookneck squash</name>
    <name type="synonym">Cucurbita pepo var. moschata</name>
    <dbReference type="NCBI Taxonomy" id="3662"/>
    <lineage>
        <taxon>Eukaryota</taxon>
        <taxon>Viridiplantae</taxon>
        <taxon>Streptophyta</taxon>
        <taxon>Embryophyta</taxon>
        <taxon>Tracheophyta</taxon>
        <taxon>Spermatophyta</taxon>
        <taxon>Magnoliopsida</taxon>
        <taxon>eudicotyledons</taxon>
        <taxon>Gunneridae</taxon>
        <taxon>Pentapetalae</taxon>
        <taxon>rosids</taxon>
        <taxon>fabids</taxon>
        <taxon>Cucurbitales</taxon>
        <taxon>Cucurbitaceae</taxon>
        <taxon>Cucurbiteae</taxon>
        <taxon>Cucurbita</taxon>
    </lineage>
</organism>
<dbReference type="PROSITE" id="PS51752">
    <property type="entry name" value="JACALIN_LECTIN"/>
    <property type="match status" value="3"/>
</dbReference>
<feature type="repeat" description="PPR" evidence="5">
    <location>
        <begin position="487"/>
        <end position="521"/>
    </location>
</feature>
<feature type="domain" description="Jacalin-type lectin" evidence="7">
    <location>
        <begin position="1186"/>
        <end position="1328"/>
    </location>
</feature>
<dbReference type="Proteomes" id="UP000504609">
    <property type="component" value="Unplaced"/>
</dbReference>
<dbReference type="InterPro" id="IPR032867">
    <property type="entry name" value="DYW_dom"/>
</dbReference>
<feature type="repeat" description="PPR" evidence="5">
    <location>
        <begin position="280"/>
        <end position="314"/>
    </location>
</feature>
<evidence type="ECO:0000313" key="9">
    <source>
        <dbReference type="RefSeq" id="XP_022962565.1"/>
    </source>
</evidence>
<dbReference type="Pfam" id="PF14432">
    <property type="entry name" value="DYW_deaminase"/>
    <property type="match status" value="1"/>
</dbReference>
<evidence type="ECO:0000256" key="2">
    <source>
        <dbReference type="ARBA" id="ARBA00006643"/>
    </source>
</evidence>
<evidence type="ECO:0000313" key="8">
    <source>
        <dbReference type="Proteomes" id="UP000504609"/>
    </source>
</evidence>
<proteinExistence type="inferred from homology"/>
<dbReference type="SUPFAM" id="SSF48452">
    <property type="entry name" value="TPR-like"/>
    <property type="match status" value="1"/>
</dbReference>
<dbReference type="GO" id="GO:0005537">
    <property type="term" value="F:D-mannose binding"/>
    <property type="evidence" value="ECO:0007669"/>
    <property type="project" value="UniProtKB-ARBA"/>
</dbReference>
<feature type="repeat" description="PPR" evidence="5">
    <location>
        <begin position="144"/>
        <end position="178"/>
    </location>
</feature>
<feature type="repeat" description="PPR" evidence="5">
    <location>
        <begin position="245"/>
        <end position="279"/>
    </location>
</feature>
<feature type="region of interest" description="Disordered" evidence="6">
    <location>
        <begin position="1150"/>
        <end position="1195"/>
    </location>
</feature>
<dbReference type="Pfam" id="PF01419">
    <property type="entry name" value="Jacalin"/>
    <property type="match status" value="3"/>
</dbReference>
<feature type="repeat" description="PPR" evidence="5">
    <location>
        <begin position="315"/>
        <end position="349"/>
    </location>
</feature>
<dbReference type="GO" id="GO:0003723">
    <property type="term" value="F:RNA binding"/>
    <property type="evidence" value="ECO:0007669"/>
    <property type="project" value="InterPro"/>
</dbReference>
<dbReference type="GeneID" id="111462963"/>
<dbReference type="SMART" id="SM00915">
    <property type="entry name" value="Jacalin"/>
    <property type="match status" value="3"/>
</dbReference>
<dbReference type="Pfam" id="PF13041">
    <property type="entry name" value="PPR_2"/>
    <property type="match status" value="4"/>
</dbReference>
<keyword evidence="4" id="KW-0677">Repeat</keyword>
<keyword evidence="8" id="KW-1185">Reference proteome</keyword>
<feature type="domain" description="Jacalin-type lectin" evidence="7">
    <location>
        <begin position="954"/>
        <end position="1096"/>
    </location>
</feature>
<dbReference type="Pfam" id="PF01535">
    <property type="entry name" value="PPR"/>
    <property type="match status" value="6"/>
</dbReference>
<dbReference type="NCBIfam" id="TIGR00756">
    <property type="entry name" value="PPR"/>
    <property type="match status" value="8"/>
</dbReference>
<dbReference type="GO" id="GO:0005536">
    <property type="term" value="F:D-glucose binding"/>
    <property type="evidence" value="ECO:0007669"/>
    <property type="project" value="UniProtKB-ARBA"/>
</dbReference>
<evidence type="ECO:0000256" key="1">
    <source>
        <dbReference type="ARBA" id="ARBA00006568"/>
    </source>
</evidence>
<dbReference type="InterPro" id="IPR001229">
    <property type="entry name" value="Jacalin-like_lectin_dom"/>
</dbReference>
<feature type="repeat" description="PPR" evidence="5">
    <location>
        <begin position="451"/>
        <end position="481"/>
    </location>
</feature>
<reference evidence="9" key="1">
    <citation type="submission" date="2025-08" db="UniProtKB">
        <authorList>
            <consortium name="RefSeq"/>
        </authorList>
    </citation>
    <scope>IDENTIFICATION</scope>
    <source>
        <tissue evidence="9">Young leaves</tissue>
    </source>
</reference>
<dbReference type="GO" id="GO:0099402">
    <property type="term" value="P:plant organ development"/>
    <property type="evidence" value="ECO:0007669"/>
    <property type="project" value="UniProtKB-ARBA"/>
</dbReference>
<comment type="similarity">
    <text evidence="2">Belongs to the PPR family. PCMP-H subfamily.</text>
</comment>
<name>A0A6J1HFG7_CUCMO</name>